<proteinExistence type="predicted"/>
<evidence type="ECO:0000256" key="2">
    <source>
        <dbReference type="SAM" id="SignalP"/>
    </source>
</evidence>
<evidence type="ECO:0008006" key="5">
    <source>
        <dbReference type="Google" id="ProtNLM"/>
    </source>
</evidence>
<accession>A0ABQ4QNY8</accession>
<keyword evidence="4" id="KW-1185">Reference proteome</keyword>
<evidence type="ECO:0000313" key="4">
    <source>
        <dbReference type="Proteomes" id="UP001055117"/>
    </source>
</evidence>
<evidence type="ECO:0000313" key="3">
    <source>
        <dbReference type="EMBL" id="GJD46995.1"/>
    </source>
</evidence>
<evidence type="ECO:0000256" key="1">
    <source>
        <dbReference type="SAM" id="MobiDB-lite"/>
    </source>
</evidence>
<reference evidence="3 4" key="1">
    <citation type="journal article" date="2021" name="Front. Microbiol.">
        <title>Comprehensive Comparative Genomics and Phenotyping of Methylobacterium Species.</title>
        <authorList>
            <person name="Alessa O."/>
            <person name="Ogura Y."/>
            <person name="Fujitani Y."/>
            <person name="Takami H."/>
            <person name="Hayashi T."/>
            <person name="Sahin N."/>
            <person name="Tani A."/>
        </authorList>
    </citation>
    <scope>NUCLEOTIDE SEQUENCE [LARGE SCALE GENOMIC DNA]</scope>
    <source>
        <strain evidence="3 4">DSM 23679</strain>
    </source>
</reference>
<dbReference type="EMBL" id="BPQG01000107">
    <property type="protein sequence ID" value="GJD46995.1"/>
    <property type="molecule type" value="Genomic_DNA"/>
</dbReference>
<organism evidence="3 4">
    <name type="scientific">Methylobacterium cerastii</name>
    <dbReference type="NCBI Taxonomy" id="932741"/>
    <lineage>
        <taxon>Bacteria</taxon>
        <taxon>Pseudomonadati</taxon>
        <taxon>Pseudomonadota</taxon>
        <taxon>Alphaproteobacteria</taxon>
        <taxon>Hyphomicrobiales</taxon>
        <taxon>Methylobacteriaceae</taxon>
        <taxon>Methylobacterium</taxon>
    </lineage>
</organism>
<name>A0ABQ4QNY8_9HYPH</name>
<keyword evidence="2" id="KW-0732">Signal</keyword>
<sequence>MSSPTLARLASSPVVRRIVGTVMIASGLALAGPAVAQSAASSIDQPTPGTLPSGTSTTKGTGNARHEGNGQVAPPSAIQSSTDVMQSEGSVQGKTQGGRTDPIKHLPKDMR</sequence>
<comment type="caution">
    <text evidence="3">The sequence shown here is derived from an EMBL/GenBank/DDBJ whole genome shotgun (WGS) entry which is preliminary data.</text>
</comment>
<protein>
    <recommendedName>
        <fullName evidence="5">Serine/threonine protein kinase</fullName>
    </recommendedName>
</protein>
<feature type="compositionally biased region" description="Low complexity" evidence="1">
    <location>
        <begin position="46"/>
        <end position="62"/>
    </location>
</feature>
<feature type="compositionally biased region" description="Polar residues" evidence="1">
    <location>
        <begin position="77"/>
        <end position="98"/>
    </location>
</feature>
<dbReference type="Proteomes" id="UP001055117">
    <property type="component" value="Unassembled WGS sequence"/>
</dbReference>
<feature type="signal peptide" evidence="2">
    <location>
        <begin position="1"/>
        <end position="31"/>
    </location>
</feature>
<feature type="compositionally biased region" description="Basic and acidic residues" evidence="1">
    <location>
        <begin position="101"/>
        <end position="111"/>
    </location>
</feature>
<feature type="chain" id="PRO_5046968382" description="Serine/threonine protein kinase" evidence="2">
    <location>
        <begin position="32"/>
        <end position="111"/>
    </location>
</feature>
<dbReference type="RefSeq" id="WP_238273202.1">
    <property type="nucleotide sequence ID" value="NZ_BPQG01000107.1"/>
</dbReference>
<gene>
    <name evidence="3" type="ORF">AFCDBAGC_4880</name>
</gene>
<feature type="region of interest" description="Disordered" evidence="1">
    <location>
        <begin position="34"/>
        <end position="111"/>
    </location>
</feature>